<dbReference type="EMBL" id="NKCI01000041">
    <property type="protein sequence ID" value="RSL63053.1"/>
    <property type="molecule type" value="Genomic_DNA"/>
</dbReference>
<protein>
    <submittedName>
        <fullName evidence="1">Uncharacterized protein</fullName>
    </submittedName>
</protein>
<sequence>MATKTLNLRVDDAMTRQLNQQGYKLCFATGVQAGGRVNYNVIASTNHVAPNITIQWEEEYAIAGSTSSFQPGVMVREATRTADINLGQSYTLPQDFTDGPINDDSLAPKDGIRFVNKTNSAAAILFKKINGENTPIYISANAPLPTGTEDIEPLSRVAVWFQSEAETSTMISELPGAYRELEMSFMTEATLEYTGSGSWVQA</sequence>
<name>A0A428QCM2_9HYPO</name>
<keyword evidence="2" id="KW-1185">Reference proteome</keyword>
<organism evidence="1 2">
    <name type="scientific">Fusarium duplospermum</name>
    <dbReference type="NCBI Taxonomy" id="1325734"/>
    <lineage>
        <taxon>Eukaryota</taxon>
        <taxon>Fungi</taxon>
        <taxon>Dikarya</taxon>
        <taxon>Ascomycota</taxon>
        <taxon>Pezizomycotina</taxon>
        <taxon>Sordariomycetes</taxon>
        <taxon>Hypocreomycetidae</taxon>
        <taxon>Hypocreales</taxon>
        <taxon>Nectriaceae</taxon>
        <taxon>Fusarium</taxon>
        <taxon>Fusarium solani species complex</taxon>
    </lineage>
</organism>
<evidence type="ECO:0000313" key="2">
    <source>
        <dbReference type="Proteomes" id="UP000288168"/>
    </source>
</evidence>
<evidence type="ECO:0000313" key="1">
    <source>
        <dbReference type="EMBL" id="RSL63053.1"/>
    </source>
</evidence>
<comment type="caution">
    <text evidence="1">The sequence shown here is derived from an EMBL/GenBank/DDBJ whole genome shotgun (WGS) entry which is preliminary data.</text>
</comment>
<dbReference type="OrthoDB" id="2987506at2759"/>
<gene>
    <name evidence="1" type="ORF">CEP54_005377</name>
</gene>
<accession>A0A428QCM2</accession>
<proteinExistence type="predicted"/>
<reference evidence="1 2" key="1">
    <citation type="submission" date="2017-06" db="EMBL/GenBank/DDBJ databases">
        <title>Comparative genomic analysis of Ambrosia Fusariam Clade fungi.</title>
        <authorList>
            <person name="Stajich J.E."/>
            <person name="Carrillo J."/>
            <person name="Kijimoto T."/>
            <person name="Eskalen A."/>
            <person name="O'Donnell K."/>
            <person name="Kasson M."/>
        </authorList>
    </citation>
    <scope>NUCLEOTIDE SEQUENCE [LARGE SCALE GENOMIC DNA]</scope>
    <source>
        <strain evidence="1 2">NRRL62584</strain>
    </source>
</reference>
<dbReference type="Proteomes" id="UP000288168">
    <property type="component" value="Unassembled WGS sequence"/>
</dbReference>
<dbReference type="AlphaFoldDB" id="A0A428QCM2"/>